<dbReference type="Gene3D" id="1.20.910.10">
    <property type="entry name" value="Heme oxygenase-like"/>
    <property type="match status" value="1"/>
</dbReference>
<reference evidence="3 4" key="1">
    <citation type="journal article" date="2020" name="ISME J.">
        <title>Comparative genomics reveals insights into cyanobacterial evolution and habitat adaptation.</title>
        <authorList>
            <person name="Chen M.Y."/>
            <person name="Teng W.K."/>
            <person name="Zhao L."/>
            <person name="Hu C.X."/>
            <person name="Zhou Y.K."/>
            <person name="Han B.P."/>
            <person name="Song L.R."/>
            <person name="Shu W.S."/>
        </authorList>
    </citation>
    <scope>NUCLEOTIDE SEQUENCE [LARGE SCALE GENOMIC DNA]</scope>
    <source>
        <strain evidence="3 4">FACHB-838</strain>
    </source>
</reference>
<dbReference type="InterPro" id="IPR039068">
    <property type="entry name" value="PqqC-like"/>
</dbReference>
<dbReference type="InterPro" id="IPR016084">
    <property type="entry name" value="Haem_Oase-like_multi-hlx"/>
</dbReference>
<evidence type="ECO:0000256" key="1">
    <source>
        <dbReference type="ARBA" id="ARBA00022679"/>
    </source>
</evidence>
<dbReference type="RefSeq" id="WP_190947254.1">
    <property type="nucleotide sequence ID" value="NZ_JACJSI010000485.1"/>
</dbReference>
<dbReference type="InterPro" id="IPR033964">
    <property type="entry name" value="ABBA"/>
</dbReference>
<organism evidence="3 4">
    <name type="scientific">Nostoc flagelliforme FACHB-838</name>
    <dbReference type="NCBI Taxonomy" id="2692904"/>
    <lineage>
        <taxon>Bacteria</taxon>
        <taxon>Bacillati</taxon>
        <taxon>Cyanobacteriota</taxon>
        <taxon>Cyanophyceae</taxon>
        <taxon>Nostocales</taxon>
        <taxon>Nostocaceae</taxon>
        <taxon>Nostoc</taxon>
    </lineage>
</organism>
<dbReference type="EMBL" id="JACJSI010000485">
    <property type="protein sequence ID" value="MBD2536546.1"/>
    <property type="molecule type" value="Genomic_DNA"/>
</dbReference>
<evidence type="ECO:0000256" key="2">
    <source>
        <dbReference type="ARBA" id="ARBA00023002"/>
    </source>
</evidence>
<comment type="caution">
    <text evidence="3">The sequence shown here is derived from an EMBL/GenBank/DDBJ whole genome shotgun (WGS) entry which is preliminary data.</text>
</comment>
<name>A0ABR8E613_9NOSO</name>
<dbReference type="PANTHER" id="PTHR40279">
    <property type="entry name" value="PQQC-LIKE PROTEIN"/>
    <property type="match status" value="1"/>
</dbReference>
<dbReference type="InterPro" id="IPR017795">
    <property type="entry name" value="ABBA_NscD-like"/>
</dbReference>
<protein>
    <submittedName>
        <fullName evidence="3">Iron-containing redox enzyme family protein</fullName>
    </submittedName>
</protein>
<dbReference type="Pfam" id="PF14518">
    <property type="entry name" value="Haem_oxygenas_2"/>
    <property type="match status" value="1"/>
</dbReference>
<evidence type="ECO:0000313" key="4">
    <source>
        <dbReference type="Proteomes" id="UP000623440"/>
    </source>
</evidence>
<accession>A0ABR8E613</accession>
<evidence type="ECO:0000313" key="3">
    <source>
        <dbReference type="EMBL" id="MBD2536546.1"/>
    </source>
</evidence>
<sequence>MIIQERLTRKTYFEYGVGKLEALCHAAGMTAKTPQILEMFQSLTSPWSNKTIENYPLWLSDIADDYTPFEFSVAFEGNQPELRILFEAQGNSPNLESYWQAGLQINQLLVDVFKVNLERFYAVEDIFYPKNSEAKFVLWHSVCLWAEREPKFKLYLNPQIQGKSQASAVIKETLIRLGFTSAWSTLAEISAQRELGKDEFCYFSLDLSHGQDARVKIYLRHYDATPEYLEKVLSIARNYVPGDATEFCQAMVEEVHLFSAKPIISAFAFVTGDDVTPSSGTLHLPIAHYAPNDAIVRDRLHNYFTKHDLPLSSYNSIIEAFATRPLEEGSGIHQYTSLRRENQEQRITLYLAVEAHKVNPPQDAGATKIMKTPSPLEEIVLHYEHNSVTNHPFLQRLQEEQVNPPHLWILLANVQKGIVENFARRLANVIARIDDEKIRCILTKQLNDELGDGDFSRTHRKLFNKLMTAITTWQPTIITEATFAPGKELSQYMEEVYSDPNPYIGLGAAIIMEIRGKQFDICVGKEFRRTKVELSSCEWLTMHEELELGHADESLTLARLIPDSNEMIEAVRRGADSTNTALTNFLNGVYQLCLIS</sequence>
<dbReference type="Pfam" id="PF11991">
    <property type="entry name" value="Trp_DMAT"/>
    <property type="match status" value="1"/>
</dbReference>
<dbReference type="SFLD" id="SFLDS00036">
    <property type="entry name" value="Aromatic_Prenyltransferase"/>
    <property type="match status" value="1"/>
</dbReference>
<gene>
    <name evidence="3" type="ORF">H6G97_47675</name>
</gene>
<keyword evidence="4" id="KW-1185">Reference proteome</keyword>
<dbReference type="SUPFAM" id="SSF48613">
    <property type="entry name" value="Heme oxygenase-like"/>
    <property type="match status" value="1"/>
</dbReference>
<keyword evidence="1" id="KW-0808">Transferase</keyword>
<keyword evidence="2" id="KW-0560">Oxidoreductase</keyword>
<proteinExistence type="predicted"/>
<dbReference type="Proteomes" id="UP000623440">
    <property type="component" value="Unassembled WGS sequence"/>
</dbReference>
<dbReference type="SFLD" id="SFLDG01162">
    <property type="entry name" value="I"/>
    <property type="match status" value="1"/>
</dbReference>
<dbReference type="PANTHER" id="PTHR40279:SF3">
    <property type="entry name" value="4-AMINOBENZOATE SYNTHASE"/>
    <property type="match status" value="1"/>
</dbReference>